<evidence type="ECO:0000313" key="2">
    <source>
        <dbReference type="EMBL" id="VFJ72715.1"/>
    </source>
</evidence>
<keyword evidence="1" id="KW-1133">Transmembrane helix</keyword>
<dbReference type="InterPro" id="IPR027417">
    <property type="entry name" value="P-loop_NTPase"/>
</dbReference>
<dbReference type="PANTHER" id="PTHR47691">
    <property type="entry name" value="REGULATOR-RELATED"/>
    <property type="match status" value="1"/>
</dbReference>
<gene>
    <name evidence="2" type="ORF">BECKFW1821C_GA0114237_103630</name>
</gene>
<dbReference type="SUPFAM" id="SSF48452">
    <property type="entry name" value="TPR-like"/>
    <property type="match status" value="1"/>
</dbReference>
<dbReference type="PANTHER" id="PTHR47691:SF3">
    <property type="entry name" value="HTH-TYPE TRANSCRIPTIONAL REGULATOR RV0890C-RELATED"/>
    <property type="match status" value="1"/>
</dbReference>
<accession>A0A450TUP8</accession>
<organism evidence="2">
    <name type="scientific">Candidatus Kentrum sp. FW</name>
    <dbReference type="NCBI Taxonomy" id="2126338"/>
    <lineage>
        <taxon>Bacteria</taxon>
        <taxon>Pseudomonadati</taxon>
        <taxon>Pseudomonadota</taxon>
        <taxon>Gammaproteobacteria</taxon>
        <taxon>Candidatus Kentrum</taxon>
    </lineage>
</organism>
<feature type="transmembrane region" description="Helical" evidence="1">
    <location>
        <begin position="65"/>
        <end position="84"/>
    </location>
</feature>
<proteinExistence type="predicted"/>
<keyword evidence="1" id="KW-0812">Transmembrane</keyword>
<dbReference type="Gene3D" id="1.25.40.10">
    <property type="entry name" value="Tetratricopeptide repeat domain"/>
    <property type="match status" value="1"/>
</dbReference>
<reference evidence="2" key="1">
    <citation type="submission" date="2019-02" db="EMBL/GenBank/DDBJ databases">
        <authorList>
            <person name="Gruber-Vodicka R. H."/>
            <person name="Seah K. B. B."/>
        </authorList>
    </citation>
    <scope>NUCLEOTIDE SEQUENCE</scope>
    <source>
        <strain evidence="2">BECK_BZ131</strain>
    </source>
</reference>
<dbReference type="SUPFAM" id="SSF52540">
    <property type="entry name" value="P-loop containing nucleoside triphosphate hydrolases"/>
    <property type="match status" value="1"/>
</dbReference>
<feature type="transmembrane region" description="Helical" evidence="1">
    <location>
        <begin position="12"/>
        <end position="32"/>
    </location>
</feature>
<dbReference type="EMBL" id="CAADFE010000036">
    <property type="protein sequence ID" value="VFJ72715.1"/>
    <property type="molecule type" value="Genomic_DNA"/>
</dbReference>
<feature type="transmembrane region" description="Helical" evidence="1">
    <location>
        <begin position="90"/>
        <end position="108"/>
    </location>
</feature>
<keyword evidence="1" id="KW-0472">Membrane</keyword>
<sequence length="970" mass="108479">MSTQQNTRPTDPFFIWGILTLFAAMVGSGVAIRSADPFLSRSLLALSVLISGYGFLRAARENNKFAGIISALATIIVIAFLVRQQWDPDPVVIVIAATSGIVLALVLWRSFSVSRHQLQHNLIDAPSPLKKRFVGRLAEIQQLDKTWANVISGQSPYPTVGVIAWGGFGKTSLVRQWLWWYFERGSRSAKGKPDTLFWQSFQEGQSADAFAPAIIRHFSQDPQSQDIPQDNAQRIQTLHDAIGDRRYLLVLDGLEMEQDRTQEQGFGKFQSPFSRDLLQSHASGWLGQGLVLVTSRVPLADLEEDDTYHAIDLEDSPLEDQEIRDLLKSGGVKECSDEELTELIDVSGRHPLTLATIASILDQYNQGRAAGWRRFEDEQFIPEGDQRDRHLWRVLAWTDRSLDAPETRVMTTIAHFREPVRPEWLDYLLAPEAVPPLEYEAEPMVPVFDAEELKLPGEEMSESELRKTLAALVDLGFLRREEDSYTMHGLVREHFRRQLARENQDGPMEIHTRLYRLYTAIIQPVWRPDGLEGLRPLYEAVYHSARAGLHQETLDNVYFNRILRGTGSDGFYSISKLGAIEADLAAVANFFGQSWRVVSPKLSAPDRAWLLNEAATRLRALGRLREAREPMGAGLDMRIEQEDWNNAARGAGNLSQLALTLGAIERAVKDGERSVTFADRSGDKFQRMSKRTTHADALHQAGDRAAARALFQTAEEMQAENQPLYPRLYSLQGFLYADLLLGGAERAAWRVWLDPCDGDGTQVTQGRTPSINAGTDAQAKVQALIADCERVNERATRTLEWAENAGIDILSAALDHLTLARAGVYRALLSGGGSCAIPPKAGDTQPPDTAPQTAVETHISAAVQGLREAGTMDHLPRSLLTRAWVRAITHDLPGARSDLAEAWKIADNGSMGLFQADILLTRARLLFREDKDRAREELHRARDLVEEYGYHRRDGELADAEEVVHGRYRK</sequence>
<name>A0A450TUP8_9GAMM</name>
<protein>
    <submittedName>
        <fullName evidence="2">Uncharacterized protein</fullName>
    </submittedName>
</protein>
<dbReference type="Gene3D" id="3.40.50.300">
    <property type="entry name" value="P-loop containing nucleotide triphosphate hydrolases"/>
    <property type="match status" value="1"/>
</dbReference>
<dbReference type="InterPro" id="IPR011990">
    <property type="entry name" value="TPR-like_helical_dom_sf"/>
</dbReference>
<evidence type="ECO:0000256" key="1">
    <source>
        <dbReference type="SAM" id="Phobius"/>
    </source>
</evidence>
<dbReference type="AlphaFoldDB" id="A0A450TUP8"/>
<dbReference type="PRINTS" id="PR00364">
    <property type="entry name" value="DISEASERSIST"/>
</dbReference>